<dbReference type="SUPFAM" id="SSF53300">
    <property type="entry name" value="vWA-like"/>
    <property type="match status" value="1"/>
</dbReference>
<feature type="domain" description="Hemicentin-1-like von Willebrand factor A" evidence="9">
    <location>
        <begin position="316"/>
        <end position="482"/>
    </location>
</feature>
<evidence type="ECO:0000259" key="8">
    <source>
        <dbReference type="Pfam" id="PF23619"/>
    </source>
</evidence>
<dbReference type="OrthoDB" id="301415at2759"/>
<dbReference type="InterPro" id="IPR056862">
    <property type="entry name" value="VWA7_N"/>
</dbReference>
<evidence type="ECO:0000259" key="9">
    <source>
        <dbReference type="Pfam" id="PF25106"/>
    </source>
</evidence>
<keyword evidence="12" id="KW-1185">Reference proteome</keyword>
<evidence type="ECO:0000259" key="6">
    <source>
        <dbReference type="Pfam" id="PF23560"/>
    </source>
</evidence>
<dbReference type="InterPro" id="IPR057615">
    <property type="entry name" value="Ig_VWA7"/>
</dbReference>
<dbReference type="InterPro" id="IPR036465">
    <property type="entry name" value="vWFA_dom_sf"/>
</dbReference>
<dbReference type="Gene3D" id="3.40.50.410">
    <property type="entry name" value="von Willebrand factor, type A domain"/>
    <property type="match status" value="1"/>
</dbReference>
<feature type="domain" description="VWA7 N-terminal" evidence="10">
    <location>
        <begin position="80"/>
        <end position="306"/>
    </location>
</feature>
<comment type="subcellular location">
    <subcellularLocation>
        <location evidence="1">Secreted</location>
    </subcellularLocation>
</comment>
<dbReference type="PANTHER" id="PTHR14905">
    <property type="entry name" value="NG37"/>
    <property type="match status" value="1"/>
</dbReference>
<feature type="domain" description="VWA7 beta-sandwich" evidence="7">
    <location>
        <begin position="594"/>
        <end position="697"/>
    </location>
</feature>
<gene>
    <name evidence="11" type="primary">VWA7</name>
</gene>
<feature type="domain" description="VWA7 Ig-like" evidence="8">
    <location>
        <begin position="715"/>
        <end position="806"/>
    </location>
</feature>
<protein>
    <submittedName>
        <fullName evidence="11">von Willebrand factor A domain containing 7</fullName>
    </submittedName>
</protein>
<reference evidence="11" key="1">
    <citation type="submission" date="2025-08" db="UniProtKB">
        <authorList>
            <consortium name="Ensembl"/>
        </authorList>
    </citation>
    <scope>IDENTIFICATION</scope>
</reference>
<dbReference type="GO" id="GO:0005576">
    <property type="term" value="C:extracellular region"/>
    <property type="evidence" value="ECO:0007669"/>
    <property type="project" value="UniProtKB-SubCell"/>
</dbReference>
<evidence type="ECO:0000313" key="11">
    <source>
        <dbReference type="Ensembl" id="ENSLLEP00000042264.1"/>
    </source>
</evidence>
<name>A0A8C5WJ49_9ANUR</name>
<evidence type="ECO:0000256" key="3">
    <source>
        <dbReference type="ARBA" id="ARBA00022729"/>
    </source>
</evidence>
<dbReference type="InterPro" id="IPR052577">
    <property type="entry name" value="VWA7"/>
</dbReference>
<accession>A0A8C5WJ49</accession>
<dbReference type="Proteomes" id="UP000694569">
    <property type="component" value="Unplaced"/>
</dbReference>
<feature type="domain" description="Hemicentin/VWA7 galactose-binding" evidence="6">
    <location>
        <begin position="502"/>
        <end position="591"/>
    </location>
</feature>
<dbReference type="InterPro" id="IPR057613">
    <property type="entry name" value="VWA7_4"/>
</dbReference>
<feature type="signal peptide" evidence="5">
    <location>
        <begin position="1"/>
        <end position="22"/>
    </location>
</feature>
<dbReference type="AlphaFoldDB" id="A0A8C5WJ49"/>
<sequence>MASNIPTALCLLLLVVIPGGQAFFPNFWTKFLGLTWRSYTHQDLTEDAILNVTLQILLERPHPTRPPLRVEDFQGKTLIADDILRAYFGEEASTRQFRASMQQIVNANSNMDFLSGTRDDPLCHFDSERLQAGNSRLQRARDDLLGGVRAKNYEWSRERLGQILHSLQDFYSHTNWVELGNEAAHPDLATPGMEIDSLASASDQTCTDCTDGSCKNNIADFIKMNNLLTSGYYGDTHSKPDGKCSHGGPFDDSRHLRARGGINKDTASPIFSPHHFLHQKAAILALEASIKFLNELRTDLTDQEMLRLLGVSSFPALSFVVDTTGSMGEEIRAVQLQARNIINRQNVLPPDNFILVPFHDPGYGPEYKTNDSREFLNKLDSLLALGGGDEPEMCLSALRLALINTPPYSEIFVFTDASAKDIELRNSVEALIQAKRMKVSFLITEDPSWNRGRSRRAVLRQDRFDLYSDLASTSGGKIIFSNNEDIYAVTDVIAESSHFDMVNLLDVKSEKRGETTHMFEVDGFLHDVSLFVNGGVQRINIYDPDGLIQNVKKHRKGLFTQMSLEDPLSVGKWSITVTTTRPYSLHVQGRTSFDFLYYFGAFLNGSHPGLHQYTGQPVAGVPSVLVIEPIGLPESAHLDQVSLTTPHGDTRTLDLKQANQSRFLMAEVGSVPIGEFRVGVSGQDNRGHELHRQAPQHVKSSECVVELSLDFEKGLIAGQRLLVPLTVTKYGSCDCYTVTLSTDSEDFKIRSDVSKIIFRDGRMNTSEFWIEARPTASPTKMVMVSATVTSCEDITKFCFTRGQLPVKAPLEKTSYSYPNCSSVKYSGSCPSSWHSTTCRQHQWRATMQSYHPEGIKSVQTLNNTGRVSHRLDGKNETITFDSDCCSLEEELLLTTYGKTTGYCHVRVPSASVQLCLEKILAILIGAMYVFWAT</sequence>
<evidence type="ECO:0000256" key="4">
    <source>
        <dbReference type="ARBA" id="ARBA00023180"/>
    </source>
</evidence>
<dbReference type="InterPro" id="IPR056475">
    <property type="entry name" value="GBD_Hemicentin/VWA7"/>
</dbReference>
<evidence type="ECO:0000259" key="7">
    <source>
        <dbReference type="Pfam" id="PF23610"/>
    </source>
</evidence>
<feature type="chain" id="PRO_5034709907" evidence="5">
    <location>
        <begin position="23"/>
        <end position="933"/>
    </location>
</feature>
<evidence type="ECO:0000256" key="1">
    <source>
        <dbReference type="ARBA" id="ARBA00004613"/>
    </source>
</evidence>
<keyword evidence="3 5" id="KW-0732">Signal</keyword>
<evidence type="ECO:0000313" key="12">
    <source>
        <dbReference type="Proteomes" id="UP000694569"/>
    </source>
</evidence>
<keyword evidence="4" id="KW-0325">Glycoprotein</keyword>
<proteinExistence type="predicted"/>
<dbReference type="Pfam" id="PF25106">
    <property type="entry name" value="VWA_4"/>
    <property type="match status" value="1"/>
</dbReference>
<evidence type="ECO:0000256" key="2">
    <source>
        <dbReference type="ARBA" id="ARBA00022525"/>
    </source>
</evidence>
<dbReference type="GeneTree" id="ENSGT00390000011517"/>
<dbReference type="InterPro" id="IPR056861">
    <property type="entry name" value="HMCN1-like_VWA"/>
</dbReference>
<dbReference type="PANTHER" id="PTHR14905:SF7">
    <property type="entry name" value="VON WILLEBRAND FACTOR A DOMAIN-CONTAINING PROTEIN 7"/>
    <property type="match status" value="1"/>
</dbReference>
<dbReference type="Pfam" id="PF23610">
    <property type="entry name" value="VWA7_4"/>
    <property type="match status" value="1"/>
</dbReference>
<keyword evidence="2" id="KW-0964">Secreted</keyword>
<reference evidence="11" key="2">
    <citation type="submission" date="2025-09" db="UniProtKB">
        <authorList>
            <consortium name="Ensembl"/>
        </authorList>
    </citation>
    <scope>IDENTIFICATION</scope>
</reference>
<evidence type="ECO:0000256" key="5">
    <source>
        <dbReference type="SAM" id="SignalP"/>
    </source>
</evidence>
<dbReference type="Ensembl" id="ENSLLET00000043954.1">
    <property type="protein sequence ID" value="ENSLLEP00000042264.1"/>
    <property type="gene ID" value="ENSLLEG00000026873.1"/>
</dbReference>
<organism evidence="11 12">
    <name type="scientific">Leptobrachium leishanense</name>
    <name type="common">Leishan spiny toad</name>
    <dbReference type="NCBI Taxonomy" id="445787"/>
    <lineage>
        <taxon>Eukaryota</taxon>
        <taxon>Metazoa</taxon>
        <taxon>Chordata</taxon>
        <taxon>Craniata</taxon>
        <taxon>Vertebrata</taxon>
        <taxon>Euteleostomi</taxon>
        <taxon>Amphibia</taxon>
        <taxon>Batrachia</taxon>
        <taxon>Anura</taxon>
        <taxon>Pelobatoidea</taxon>
        <taxon>Megophryidae</taxon>
        <taxon>Leptobrachium</taxon>
    </lineage>
</organism>
<dbReference type="Pfam" id="PF25107">
    <property type="entry name" value="VWA7_N"/>
    <property type="match status" value="1"/>
</dbReference>
<evidence type="ECO:0000259" key="10">
    <source>
        <dbReference type="Pfam" id="PF25107"/>
    </source>
</evidence>
<dbReference type="Pfam" id="PF23619">
    <property type="entry name" value="Ig_VWA7"/>
    <property type="match status" value="1"/>
</dbReference>
<dbReference type="Pfam" id="PF23560">
    <property type="entry name" value="GBD_Hemicentin"/>
    <property type="match status" value="1"/>
</dbReference>